<dbReference type="InterPro" id="IPR036188">
    <property type="entry name" value="FAD/NAD-bd_sf"/>
</dbReference>
<dbReference type="PANTHER" id="PTHR43004">
    <property type="entry name" value="TRK SYSTEM POTASSIUM UPTAKE PROTEIN"/>
    <property type="match status" value="1"/>
</dbReference>
<feature type="domain" description="FAD-binding" evidence="4">
    <location>
        <begin position="6"/>
        <end position="366"/>
    </location>
</feature>
<gene>
    <name evidence="5" type="ORF">J41TS12_44930</name>
</gene>
<name>A0A919XUZ7_9BACL</name>
<comment type="caution">
    <text evidence="5">The sequence shown here is derived from an EMBL/GenBank/DDBJ whole genome shotgun (WGS) entry which is preliminary data.</text>
</comment>
<dbReference type="GO" id="GO:0071949">
    <property type="term" value="F:FAD binding"/>
    <property type="evidence" value="ECO:0007669"/>
    <property type="project" value="InterPro"/>
</dbReference>
<evidence type="ECO:0000259" key="4">
    <source>
        <dbReference type="Pfam" id="PF01494"/>
    </source>
</evidence>
<evidence type="ECO:0000313" key="6">
    <source>
        <dbReference type="Proteomes" id="UP000681162"/>
    </source>
</evidence>
<dbReference type="Pfam" id="PF21274">
    <property type="entry name" value="Rng_hyd_C"/>
    <property type="match status" value="1"/>
</dbReference>
<dbReference type="PANTHER" id="PTHR43004:SF19">
    <property type="entry name" value="BINDING MONOOXYGENASE, PUTATIVE (JCVI)-RELATED"/>
    <property type="match status" value="1"/>
</dbReference>
<keyword evidence="2" id="KW-0285">Flavoprotein</keyword>
<dbReference type="InterPro" id="IPR050641">
    <property type="entry name" value="RIFMO-like"/>
</dbReference>
<reference evidence="5 6" key="1">
    <citation type="submission" date="2021-03" db="EMBL/GenBank/DDBJ databases">
        <title>Antimicrobial resistance genes in bacteria isolated from Japanese honey, and their potential for conferring macrolide and lincosamide resistance in the American foulbrood pathogen Paenibacillus larvae.</title>
        <authorList>
            <person name="Okamoto M."/>
            <person name="Kumagai M."/>
            <person name="Kanamori H."/>
            <person name="Takamatsu D."/>
        </authorList>
    </citation>
    <scope>NUCLEOTIDE SEQUENCE [LARGE SCALE GENOMIC DNA]</scope>
    <source>
        <strain evidence="5 6">J41TS12</strain>
    </source>
</reference>
<dbReference type="SUPFAM" id="SSF51905">
    <property type="entry name" value="FAD/NAD(P)-binding domain"/>
    <property type="match status" value="1"/>
</dbReference>
<accession>A0A919XUZ7</accession>
<dbReference type="GO" id="GO:0016709">
    <property type="term" value="F:oxidoreductase activity, acting on paired donors, with incorporation or reduction of molecular oxygen, NAD(P)H as one donor, and incorporation of one atom of oxygen"/>
    <property type="evidence" value="ECO:0007669"/>
    <property type="project" value="UniProtKB-ARBA"/>
</dbReference>
<protein>
    <submittedName>
        <fullName evidence="5">FAD-binding monooxygenase</fullName>
    </submittedName>
</protein>
<evidence type="ECO:0000256" key="2">
    <source>
        <dbReference type="ARBA" id="ARBA00022630"/>
    </source>
</evidence>
<proteinExistence type="predicted"/>
<dbReference type="PRINTS" id="PR00420">
    <property type="entry name" value="RNGMNOXGNASE"/>
</dbReference>
<dbReference type="AlphaFoldDB" id="A0A919XUZ7"/>
<keyword evidence="5" id="KW-0503">Monooxygenase</keyword>
<dbReference type="Gene3D" id="3.40.30.120">
    <property type="match status" value="1"/>
</dbReference>
<dbReference type="Gene3D" id="3.50.50.60">
    <property type="entry name" value="FAD/NAD(P)-binding domain"/>
    <property type="match status" value="1"/>
</dbReference>
<keyword evidence="3" id="KW-0274">FAD</keyword>
<evidence type="ECO:0000313" key="5">
    <source>
        <dbReference type="EMBL" id="GIO39632.1"/>
    </source>
</evidence>
<dbReference type="Proteomes" id="UP000681162">
    <property type="component" value="Unassembled WGS sequence"/>
</dbReference>
<comment type="cofactor">
    <cofactor evidence="1">
        <name>FAD</name>
        <dbReference type="ChEBI" id="CHEBI:57692"/>
    </cofactor>
</comment>
<evidence type="ECO:0000256" key="3">
    <source>
        <dbReference type="ARBA" id="ARBA00022827"/>
    </source>
</evidence>
<dbReference type="RefSeq" id="WP_212943045.1">
    <property type="nucleotide sequence ID" value="NZ_BORR01000024.1"/>
</dbReference>
<dbReference type="EMBL" id="BORR01000024">
    <property type="protein sequence ID" value="GIO39632.1"/>
    <property type="molecule type" value="Genomic_DNA"/>
</dbReference>
<sequence>MSKKQIPVFIVGGGLTGLSTALCLANQNISYLLIERHAGTSIHPRANGMNVRTMEIFRELEIEKEIRAAGEVLEKSNGAIEVKVLAETDLNGLKRIAPNGHQLEALIGEQVKNISPVTGCACSQDQSEPVLLKEAQQRGGDIRFSTELIDFEQTKAGVQAVIRDRKTGQTETIYAEYMIAADGAKSQVRQALGIEFTDGGSFGHHINIYFQADLTELIEGNEFILCNITNPEAPGVLLSVNNKDRWCFHVVYHPEKGESVDDFPQAHCIDLIRKAIGLPNLDVVILSLLPWEAASRIADLYQVGSVFLAGDAAHVMPPKGAYGANTGIQDAHNLAWKLAAVLRDGANPDLLTTYEQERKPVAQFAANQSVLNLAEGEGRVHPLIPAIGYSYQSDAIVSEENIEIRLDELRLDGVPGKRAPHVWCSYRGKRISTIDLLGKTFVLFTGDKGEEWLHAASNVSLLLEIPIQAYQISAYGELADIDNNWNGAYGIRSEGAVLIRPDGFVAWRTNGRMENKAEMLAEVFQQILCHRKPT</sequence>
<dbReference type="InterPro" id="IPR002938">
    <property type="entry name" value="FAD-bd"/>
</dbReference>
<keyword evidence="6" id="KW-1185">Reference proteome</keyword>
<dbReference type="Gene3D" id="3.30.9.10">
    <property type="entry name" value="D-Amino Acid Oxidase, subunit A, domain 2"/>
    <property type="match status" value="1"/>
</dbReference>
<keyword evidence="5" id="KW-0560">Oxidoreductase</keyword>
<dbReference type="Pfam" id="PF01494">
    <property type="entry name" value="FAD_binding_3"/>
    <property type="match status" value="1"/>
</dbReference>
<evidence type="ECO:0000256" key="1">
    <source>
        <dbReference type="ARBA" id="ARBA00001974"/>
    </source>
</evidence>
<organism evidence="5 6">
    <name type="scientific">Paenibacillus antibioticophila</name>
    <dbReference type="NCBI Taxonomy" id="1274374"/>
    <lineage>
        <taxon>Bacteria</taxon>
        <taxon>Bacillati</taxon>
        <taxon>Bacillota</taxon>
        <taxon>Bacilli</taxon>
        <taxon>Bacillales</taxon>
        <taxon>Paenibacillaceae</taxon>
        <taxon>Paenibacillus</taxon>
    </lineage>
</organism>